<reference evidence="14 15" key="1">
    <citation type="submission" date="2019-03" db="EMBL/GenBank/DDBJ databases">
        <title>Whole genome sequence of a novel Rubrobacter taiwanensis strain, isolated from Yellowstone National Park.</title>
        <authorList>
            <person name="Freed S."/>
            <person name="Ramaley R.F."/>
            <person name="Kyndt J.A."/>
        </authorList>
    </citation>
    <scope>NUCLEOTIDE SEQUENCE [LARGE SCALE GENOMIC DNA]</scope>
    <source>
        <strain evidence="14 15">Yellowstone</strain>
    </source>
</reference>
<dbReference type="InterPro" id="IPR001341">
    <property type="entry name" value="Asp_kinase"/>
</dbReference>
<evidence type="ECO:0000256" key="2">
    <source>
        <dbReference type="ARBA" id="ARBA00004766"/>
    </source>
</evidence>
<dbReference type="EMBL" id="SKBU01000011">
    <property type="protein sequence ID" value="TCJ18479.1"/>
    <property type="molecule type" value="Genomic_DNA"/>
</dbReference>
<proteinExistence type="inferred from homology"/>
<dbReference type="UniPathway" id="UPA00051">
    <property type="reaction ID" value="UER00462"/>
</dbReference>
<feature type="domain" description="Aspartate/glutamate/uridylate kinase" evidence="13">
    <location>
        <begin position="6"/>
        <end position="278"/>
    </location>
</feature>
<gene>
    <name evidence="14" type="ORF">E0L93_05670</name>
</gene>
<dbReference type="NCBIfam" id="TIGR00657">
    <property type="entry name" value="asp_kinases"/>
    <property type="match status" value="1"/>
</dbReference>
<evidence type="ECO:0000256" key="6">
    <source>
        <dbReference type="ARBA" id="ARBA00022679"/>
    </source>
</evidence>
<keyword evidence="15" id="KW-1185">Reference proteome</keyword>
<comment type="pathway">
    <text evidence="12">Amino-acid biosynthesis; L-methionine biosynthesis via de novo pathway; L-homoserine from L-aspartate: step 1/3.</text>
</comment>
<dbReference type="SUPFAM" id="SSF53633">
    <property type="entry name" value="Carbamate kinase-like"/>
    <property type="match status" value="1"/>
</dbReference>
<dbReference type="InterPro" id="IPR018042">
    <property type="entry name" value="Aspartate_kinase_CS"/>
</dbReference>
<evidence type="ECO:0000256" key="8">
    <source>
        <dbReference type="ARBA" id="ARBA00022777"/>
    </source>
</evidence>
<keyword evidence="9" id="KW-0067">ATP-binding</keyword>
<dbReference type="GO" id="GO:0004072">
    <property type="term" value="F:aspartate kinase activity"/>
    <property type="evidence" value="ECO:0007669"/>
    <property type="project" value="UniProtKB-EC"/>
</dbReference>
<dbReference type="Gene3D" id="3.40.1160.10">
    <property type="entry name" value="Acetylglutamate kinase-like"/>
    <property type="match status" value="1"/>
</dbReference>
<dbReference type="EC" id="2.7.2.4" evidence="4 11"/>
<evidence type="ECO:0000256" key="5">
    <source>
        <dbReference type="ARBA" id="ARBA00016273"/>
    </source>
</evidence>
<evidence type="ECO:0000313" key="14">
    <source>
        <dbReference type="EMBL" id="TCJ18479.1"/>
    </source>
</evidence>
<evidence type="ECO:0000256" key="4">
    <source>
        <dbReference type="ARBA" id="ARBA00013059"/>
    </source>
</evidence>
<dbReference type="Proteomes" id="UP000295244">
    <property type="component" value="Unassembled WGS sequence"/>
</dbReference>
<dbReference type="PANTHER" id="PTHR21499:SF70">
    <property type="entry name" value="ASPARTOKINASE"/>
    <property type="match status" value="1"/>
</dbReference>
<evidence type="ECO:0000259" key="13">
    <source>
        <dbReference type="Pfam" id="PF00696"/>
    </source>
</evidence>
<keyword evidence="10" id="KW-0220">Diaminopimelate biosynthesis</keyword>
<evidence type="ECO:0000256" key="10">
    <source>
        <dbReference type="ARBA" id="ARBA00022915"/>
    </source>
</evidence>
<protein>
    <recommendedName>
        <fullName evidence="5 11">Aspartokinase</fullName>
        <ecNumber evidence="4 11">2.7.2.4</ecNumber>
    </recommendedName>
</protein>
<dbReference type="GO" id="GO:0019877">
    <property type="term" value="P:diaminopimelate biosynthetic process"/>
    <property type="evidence" value="ECO:0007669"/>
    <property type="project" value="UniProtKB-KW"/>
</dbReference>
<dbReference type="AlphaFoldDB" id="A0A4R1BM44"/>
<keyword evidence="7" id="KW-0547">Nucleotide-binding</keyword>
<evidence type="ECO:0000313" key="15">
    <source>
        <dbReference type="Proteomes" id="UP000295244"/>
    </source>
</evidence>
<comment type="caution">
    <text evidence="14">The sequence shown here is derived from an EMBL/GenBank/DDBJ whole genome shotgun (WGS) entry which is preliminary data.</text>
</comment>
<dbReference type="GO" id="GO:0009088">
    <property type="term" value="P:threonine biosynthetic process"/>
    <property type="evidence" value="ECO:0007669"/>
    <property type="project" value="UniProtKB-UniPathway"/>
</dbReference>
<sequence>MSEAPLVMKFGGTSVGGGAEFVRAAQIAAGAAESGPVAAVVSAMSGTTDALLGMTARTSTATTGGVLDRHLAAARHAVSGRFLPQVESWLRELAARLDRTLRSPNGSAAAHRDAVAGFGERFSAAVLAGALCSLGVPARVADDPIATDASFGGAAVDAAATRRRAARCVWPVLDGGAVAVVPGYVGRAPDGSITTLGRGGSDLSATALGRALGSREVWILTDVSGVFDADPDLVPEAAPVSGLSYREAAAFARLGAKVLHPKTMQPAAASGMEILVKNTFDLGAPGTRISAREGAPGVRCIGLRRGLSLERLPAAGSRSVFCVLGADSGSVRALVEAPDGGVAVVAGIGAPADGDLLCGIRALEAAGIHPLWAGSTTAGLTFAVPDGAAVEAVRVLHRELVRACLVEEVA</sequence>
<evidence type="ECO:0000256" key="9">
    <source>
        <dbReference type="ARBA" id="ARBA00022840"/>
    </source>
</evidence>
<evidence type="ECO:0000256" key="11">
    <source>
        <dbReference type="RuleBase" id="RU003448"/>
    </source>
</evidence>
<evidence type="ECO:0000256" key="3">
    <source>
        <dbReference type="ARBA" id="ARBA00010122"/>
    </source>
</evidence>
<dbReference type="GO" id="GO:0005524">
    <property type="term" value="F:ATP binding"/>
    <property type="evidence" value="ECO:0007669"/>
    <property type="project" value="UniProtKB-KW"/>
</dbReference>
<dbReference type="PROSITE" id="PS00324">
    <property type="entry name" value="ASPARTOKINASE"/>
    <property type="match status" value="1"/>
</dbReference>
<accession>A0A4R1BM44</accession>
<comment type="catalytic activity">
    <reaction evidence="11">
        <text>L-aspartate + ATP = 4-phospho-L-aspartate + ADP</text>
        <dbReference type="Rhea" id="RHEA:23776"/>
        <dbReference type="ChEBI" id="CHEBI:29991"/>
        <dbReference type="ChEBI" id="CHEBI:30616"/>
        <dbReference type="ChEBI" id="CHEBI:57535"/>
        <dbReference type="ChEBI" id="CHEBI:456216"/>
        <dbReference type="EC" id="2.7.2.4"/>
    </reaction>
</comment>
<dbReference type="GO" id="GO:0009090">
    <property type="term" value="P:homoserine biosynthetic process"/>
    <property type="evidence" value="ECO:0007669"/>
    <property type="project" value="TreeGrafter"/>
</dbReference>
<dbReference type="PANTHER" id="PTHR21499">
    <property type="entry name" value="ASPARTATE KINASE"/>
    <property type="match status" value="1"/>
</dbReference>
<evidence type="ECO:0000256" key="7">
    <source>
        <dbReference type="ARBA" id="ARBA00022741"/>
    </source>
</evidence>
<dbReference type="InterPro" id="IPR001048">
    <property type="entry name" value="Asp/Glu/Uridylate_kinase"/>
</dbReference>
<dbReference type="GO" id="GO:0005829">
    <property type="term" value="C:cytosol"/>
    <property type="evidence" value="ECO:0007669"/>
    <property type="project" value="TreeGrafter"/>
</dbReference>
<dbReference type="GO" id="GO:0009089">
    <property type="term" value="P:lysine biosynthetic process via diaminopimelate"/>
    <property type="evidence" value="ECO:0007669"/>
    <property type="project" value="UniProtKB-UniPathway"/>
</dbReference>
<name>A0A4R1BM44_9ACTN</name>
<organism evidence="14 15">
    <name type="scientific">Rubrobacter taiwanensis</name>
    <dbReference type="NCBI Taxonomy" id="185139"/>
    <lineage>
        <taxon>Bacteria</taxon>
        <taxon>Bacillati</taxon>
        <taxon>Actinomycetota</taxon>
        <taxon>Rubrobacteria</taxon>
        <taxon>Rubrobacterales</taxon>
        <taxon>Rubrobacteraceae</taxon>
        <taxon>Rubrobacter</taxon>
    </lineage>
</organism>
<keyword evidence="12" id="KW-0028">Amino-acid biosynthesis</keyword>
<keyword evidence="6 11" id="KW-0808">Transferase</keyword>
<evidence type="ECO:0000256" key="12">
    <source>
        <dbReference type="RuleBase" id="RU004249"/>
    </source>
</evidence>
<comment type="function">
    <text evidence="1">Catalyzes the phosphorylation of the beta-carboxyl group of aspartic acid with ATP to yield 4-phospho-L-aspartate, which is involved in the branched biosynthetic pathway leading to the biosynthesis of amino acids lysine, threonine, isoleucine and methionine.</text>
</comment>
<keyword evidence="8 11" id="KW-0418">Kinase</keyword>
<comment type="pathway">
    <text evidence="2 12">Amino-acid biosynthesis; L-lysine biosynthesis via DAP pathway; (S)-tetrahydrodipicolinate from L-aspartate: step 1/4.</text>
</comment>
<dbReference type="UniPathway" id="UPA00050">
    <property type="reaction ID" value="UER00461"/>
</dbReference>
<evidence type="ECO:0000256" key="1">
    <source>
        <dbReference type="ARBA" id="ARBA00002843"/>
    </source>
</evidence>
<dbReference type="RefSeq" id="WP_132689687.1">
    <property type="nucleotide sequence ID" value="NZ_SKBU01000011.1"/>
</dbReference>
<dbReference type="UniPathway" id="UPA00034">
    <property type="reaction ID" value="UER00015"/>
</dbReference>
<comment type="similarity">
    <text evidence="3 11">Belongs to the aspartokinase family.</text>
</comment>
<dbReference type="OrthoDB" id="9799110at2"/>
<dbReference type="InterPro" id="IPR036393">
    <property type="entry name" value="AceGlu_kinase-like_sf"/>
</dbReference>
<comment type="pathway">
    <text evidence="12">Amino-acid biosynthesis; L-threonine biosynthesis; L-threonine from L-aspartate: step 1/5.</text>
</comment>
<dbReference type="Pfam" id="PF00696">
    <property type="entry name" value="AA_kinase"/>
    <property type="match status" value="1"/>
</dbReference>